<keyword evidence="1" id="KW-0472">Membrane</keyword>
<feature type="transmembrane region" description="Helical" evidence="1">
    <location>
        <begin position="6"/>
        <end position="22"/>
    </location>
</feature>
<evidence type="ECO:0000313" key="2">
    <source>
        <dbReference type="EMBL" id="BDU50931.1"/>
    </source>
</evidence>
<accession>A0AAU9DBU2</accession>
<keyword evidence="1" id="KW-1133">Transmembrane helix</keyword>
<keyword evidence="1" id="KW-0812">Transmembrane</keyword>
<evidence type="ECO:0000313" key="3">
    <source>
        <dbReference type="Proteomes" id="UP001321582"/>
    </source>
</evidence>
<keyword evidence="3" id="KW-1185">Reference proteome</keyword>
<dbReference type="AlphaFoldDB" id="A0AAU9DBU2"/>
<dbReference type="Proteomes" id="UP001321582">
    <property type="component" value="Chromosome"/>
</dbReference>
<organism evidence="2 3">
    <name type="scientific">Haliovirga abyssi</name>
    <dbReference type="NCBI Taxonomy" id="2996794"/>
    <lineage>
        <taxon>Bacteria</taxon>
        <taxon>Fusobacteriati</taxon>
        <taxon>Fusobacteriota</taxon>
        <taxon>Fusobacteriia</taxon>
        <taxon>Fusobacteriales</taxon>
        <taxon>Haliovirgaceae</taxon>
        <taxon>Haliovirga</taxon>
    </lineage>
</organism>
<dbReference type="KEGG" id="haby:HLVA_15000"/>
<dbReference type="RefSeq" id="WP_307903779.1">
    <property type="nucleotide sequence ID" value="NZ_AP027059.1"/>
</dbReference>
<dbReference type="SUPFAM" id="SSF49478">
    <property type="entry name" value="Cna protein B-type domain"/>
    <property type="match status" value="1"/>
</dbReference>
<evidence type="ECO:0008006" key="4">
    <source>
        <dbReference type="Google" id="ProtNLM"/>
    </source>
</evidence>
<name>A0AAU9DBU2_9FUSO</name>
<gene>
    <name evidence="2" type="ORF">HLVA_15000</name>
</gene>
<reference evidence="2 3" key="1">
    <citation type="submission" date="2022-11" db="EMBL/GenBank/DDBJ databases">
        <title>Haliovirga abyssi gen. nov., sp. nov., a mesophilic fermentative bacterium isolated from the Iheya North hydrothermal field and the proposal of Haliovirgaceae fam. nov.</title>
        <authorList>
            <person name="Miyazaki U."/>
            <person name="Tame A."/>
            <person name="Miyazaki J."/>
            <person name="Takai K."/>
            <person name="Sawayama S."/>
            <person name="Kitajima M."/>
            <person name="Okamoto A."/>
            <person name="Nakagawa S."/>
        </authorList>
    </citation>
    <scope>NUCLEOTIDE SEQUENCE [LARGE SCALE GENOMIC DNA]</scope>
    <source>
        <strain evidence="2 3">IC12</strain>
    </source>
</reference>
<proteinExistence type="predicted"/>
<evidence type="ECO:0000256" key="1">
    <source>
        <dbReference type="SAM" id="Phobius"/>
    </source>
</evidence>
<protein>
    <recommendedName>
        <fullName evidence="4">Carboxypeptidase regulatory-like domain-containing protein</fullName>
    </recommendedName>
</protein>
<dbReference type="EMBL" id="AP027059">
    <property type="protein sequence ID" value="BDU50931.1"/>
    <property type="molecule type" value="Genomic_DNA"/>
</dbReference>
<dbReference type="Gene3D" id="2.60.40.1120">
    <property type="entry name" value="Carboxypeptidase-like, regulatory domain"/>
    <property type="match status" value="1"/>
</dbReference>
<sequence>MYSYIIGIFIFFIIIAIFQNRNKKNNIDEKGKILGVVYSKLTNKEVEGAKVRIGNIEGKEKGHIFKTEEESNVYFTNEKGEFEFNNLELKSYWIMVEYKGKKVLKMAKLSADNKNIDDMLLIV</sequence>